<dbReference type="InterPro" id="IPR035952">
    <property type="entry name" value="Rhomboid-like_sf"/>
</dbReference>
<accession>A0A9P4LIT3</accession>
<dbReference type="GO" id="GO:0005789">
    <property type="term" value="C:endoplasmic reticulum membrane"/>
    <property type="evidence" value="ECO:0007669"/>
    <property type="project" value="UniProtKB-SubCell"/>
</dbReference>
<evidence type="ECO:0000256" key="1">
    <source>
        <dbReference type="ARBA" id="ARBA00004477"/>
    </source>
</evidence>
<feature type="transmembrane region" description="Helical" evidence="7">
    <location>
        <begin position="14"/>
        <end position="38"/>
    </location>
</feature>
<evidence type="ECO:0000256" key="5">
    <source>
        <dbReference type="ARBA" id="ARBA00022989"/>
    </source>
</evidence>
<dbReference type="EMBL" id="ML978213">
    <property type="protein sequence ID" value="KAF2028381.1"/>
    <property type="molecule type" value="Genomic_DNA"/>
</dbReference>
<comment type="subcellular location">
    <subcellularLocation>
        <location evidence="1 7">Endoplasmic reticulum membrane</location>
        <topology evidence="1 7">Multi-pass membrane protein</topology>
    </subcellularLocation>
</comment>
<reference evidence="9" key="1">
    <citation type="journal article" date="2020" name="Stud. Mycol.">
        <title>101 Dothideomycetes genomes: a test case for predicting lifestyles and emergence of pathogens.</title>
        <authorList>
            <person name="Haridas S."/>
            <person name="Albert R."/>
            <person name="Binder M."/>
            <person name="Bloem J."/>
            <person name="Labutti K."/>
            <person name="Salamov A."/>
            <person name="Andreopoulos B."/>
            <person name="Baker S."/>
            <person name="Barry K."/>
            <person name="Bills G."/>
            <person name="Bluhm B."/>
            <person name="Cannon C."/>
            <person name="Castanera R."/>
            <person name="Culley D."/>
            <person name="Daum C."/>
            <person name="Ezra D."/>
            <person name="Gonzalez J."/>
            <person name="Henrissat B."/>
            <person name="Kuo A."/>
            <person name="Liang C."/>
            <person name="Lipzen A."/>
            <person name="Lutzoni F."/>
            <person name="Magnuson J."/>
            <person name="Mondo S."/>
            <person name="Nolan M."/>
            <person name="Ohm R."/>
            <person name="Pangilinan J."/>
            <person name="Park H.-J."/>
            <person name="Ramirez L."/>
            <person name="Alfaro M."/>
            <person name="Sun H."/>
            <person name="Tritt A."/>
            <person name="Yoshinaga Y."/>
            <person name="Zwiers L.-H."/>
            <person name="Turgeon B."/>
            <person name="Goodwin S."/>
            <person name="Spatafora J."/>
            <person name="Crous P."/>
            <person name="Grigoriev I."/>
        </authorList>
    </citation>
    <scope>NUCLEOTIDE SEQUENCE</scope>
    <source>
        <strain evidence="9">CBS 110217</strain>
    </source>
</reference>
<keyword evidence="4 7" id="KW-0256">Endoplasmic reticulum</keyword>
<sequence length="265" mass="28885">MDVFWTLPPVTRTITALAVVVSAAGYGGIISLSQYVFYSPYVFTTKIWPQLWRIGTAFLITKPKFAILLDPYFLYQYGSAIERESARFAQPGDFFTYTAFVASVIVALAGYGLNTYTFLPALSLAYAYTFAQDNPTRQVSFFIVNFDSKYLPFALLFMTFIIDGPESAFAQLTGLVAAHLYDFLTRIWPTFGGGRNYIFTPQIVKQWFGAGPGTVQNRGYGYAVQGRGRATGTGAGAPDAAASGRSTGVSNTWGSVGPGRRLGGE</sequence>
<evidence type="ECO:0000256" key="3">
    <source>
        <dbReference type="ARBA" id="ARBA00022692"/>
    </source>
</evidence>
<comment type="caution">
    <text evidence="9">The sequence shown here is derived from an EMBL/GenBank/DDBJ whole genome shotgun (WGS) entry which is preliminary data.</text>
</comment>
<keyword evidence="3 7" id="KW-0812">Transmembrane</keyword>
<dbReference type="Proteomes" id="UP000799777">
    <property type="component" value="Unassembled WGS sequence"/>
</dbReference>
<dbReference type="AlphaFoldDB" id="A0A9P4LIT3"/>
<evidence type="ECO:0000313" key="9">
    <source>
        <dbReference type="EMBL" id="KAF2028381.1"/>
    </source>
</evidence>
<dbReference type="GO" id="GO:0006950">
    <property type="term" value="P:response to stress"/>
    <property type="evidence" value="ECO:0007669"/>
    <property type="project" value="UniProtKB-ARBA"/>
</dbReference>
<feature type="region of interest" description="Disordered" evidence="8">
    <location>
        <begin position="233"/>
        <end position="265"/>
    </location>
</feature>
<proteinExistence type="inferred from homology"/>
<dbReference type="Pfam" id="PF04511">
    <property type="entry name" value="DER1"/>
    <property type="match status" value="1"/>
</dbReference>
<dbReference type="InterPro" id="IPR007599">
    <property type="entry name" value="DER1"/>
</dbReference>
<evidence type="ECO:0000256" key="2">
    <source>
        <dbReference type="ARBA" id="ARBA00008917"/>
    </source>
</evidence>
<evidence type="ECO:0000256" key="6">
    <source>
        <dbReference type="ARBA" id="ARBA00023136"/>
    </source>
</evidence>
<feature type="compositionally biased region" description="Low complexity" evidence="8">
    <location>
        <begin position="236"/>
        <end position="246"/>
    </location>
</feature>
<comment type="function">
    <text evidence="7">May be involved in the degradation of misfolded endoplasmic reticulum (ER) luminal proteins.</text>
</comment>
<protein>
    <recommendedName>
        <fullName evidence="7">Derlin</fullName>
    </recommendedName>
</protein>
<comment type="similarity">
    <text evidence="2 7">Belongs to the derlin family.</text>
</comment>
<comment type="caution">
    <text evidence="7">Lacks conserved residue(s) required for the propagation of feature annotation.</text>
</comment>
<feature type="transmembrane region" description="Helical" evidence="7">
    <location>
        <begin position="94"/>
        <end position="113"/>
    </location>
</feature>
<gene>
    <name evidence="9" type="ORF">EK21DRAFT_69928</name>
</gene>
<dbReference type="SUPFAM" id="SSF144091">
    <property type="entry name" value="Rhomboid-like"/>
    <property type="match status" value="1"/>
</dbReference>
<evidence type="ECO:0000256" key="7">
    <source>
        <dbReference type="RuleBase" id="RU363059"/>
    </source>
</evidence>
<organism evidence="9 10">
    <name type="scientific">Setomelanomma holmii</name>
    <dbReference type="NCBI Taxonomy" id="210430"/>
    <lineage>
        <taxon>Eukaryota</taxon>
        <taxon>Fungi</taxon>
        <taxon>Dikarya</taxon>
        <taxon>Ascomycota</taxon>
        <taxon>Pezizomycotina</taxon>
        <taxon>Dothideomycetes</taxon>
        <taxon>Pleosporomycetidae</taxon>
        <taxon>Pleosporales</taxon>
        <taxon>Pleosporineae</taxon>
        <taxon>Phaeosphaeriaceae</taxon>
        <taxon>Setomelanomma</taxon>
    </lineage>
</organism>
<dbReference type="PANTHER" id="PTHR11009">
    <property type="entry name" value="DER1-LIKE PROTEIN, DERLIN"/>
    <property type="match status" value="1"/>
</dbReference>
<keyword evidence="6 7" id="KW-0472">Membrane</keyword>
<name>A0A9P4LIT3_9PLEO</name>
<evidence type="ECO:0000313" key="10">
    <source>
        <dbReference type="Proteomes" id="UP000799777"/>
    </source>
</evidence>
<keyword evidence="5 7" id="KW-1133">Transmembrane helix</keyword>
<feature type="compositionally biased region" description="Gly residues" evidence="8">
    <location>
        <begin position="256"/>
        <end position="265"/>
    </location>
</feature>
<keyword evidence="10" id="KW-1185">Reference proteome</keyword>
<evidence type="ECO:0000256" key="8">
    <source>
        <dbReference type="SAM" id="MobiDB-lite"/>
    </source>
</evidence>
<dbReference type="OrthoDB" id="19102at2759"/>
<evidence type="ECO:0000256" key="4">
    <source>
        <dbReference type="ARBA" id="ARBA00022824"/>
    </source>
</evidence>